<organism evidence="2 3">
    <name type="scientific">Fumia xinanensis</name>
    <dbReference type="NCBI Taxonomy" id="2763659"/>
    <lineage>
        <taxon>Bacteria</taxon>
        <taxon>Bacillati</taxon>
        <taxon>Bacillota</taxon>
        <taxon>Clostridia</taxon>
        <taxon>Eubacteriales</taxon>
        <taxon>Oscillospiraceae</taxon>
        <taxon>Fumia</taxon>
    </lineage>
</organism>
<evidence type="ECO:0000313" key="2">
    <source>
        <dbReference type="EMBL" id="MBC8559153.1"/>
    </source>
</evidence>
<sequence>MVTDYKEHLDIEQINYRAAENLEDLVRDSEQRYLSQIRETVDSFCSTLNRNKIILLAGPSSSGKTTTSYILQKELHDRGVKTLSISLDDFYKPRDAAPFLPDGTQNLELPELVDTDYLAECLNELQKRGWWNFPIFDFVKGRRSEKERELQFDEHTAIIIEGLHALNPLITEKELFQSALKLYISIKSEYYLQNKRMISTREMRLVRRLIRDYNFRGCSPADTLAMWKNVVDGEDLYIRPFRTGADFWIDSLHLYEPLAYHGAFLELIQEIDEQNAYYGLAEQLKAAMDCFPPMDLSFIPKDSMLREFIILP</sequence>
<dbReference type="SUPFAM" id="SSF52540">
    <property type="entry name" value="P-loop containing nucleoside triphosphate hydrolases"/>
    <property type="match status" value="1"/>
</dbReference>
<dbReference type="Proteomes" id="UP000610760">
    <property type="component" value="Unassembled WGS sequence"/>
</dbReference>
<evidence type="ECO:0000313" key="3">
    <source>
        <dbReference type="Proteomes" id="UP000610760"/>
    </source>
</evidence>
<keyword evidence="3" id="KW-1185">Reference proteome</keyword>
<dbReference type="Gene3D" id="3.40.50.300">
    <property type="entry name" value="P-loop containing nucleotide triphosphate hydrolases"/>
    <property type="match status" value="1"/>
</dbReference>
<dbReference type="PANTHER" id="PTHR10285">
    <property type="entry name" value="URIDINE KINASE"/>
    <property type="match status" value="1"/>
</dbReference>
<gene>
    <name evidence="2" type="ORF">H8710_03620</name>
</gene>
<dbReference type="GO" id="GO:0016301">
    <property type="term" value="F:kinase activity"/>
    <property type="evidence" value="ECO:0007669"/>
    <property type="project" value="InterPro"/>
</dbReference>
<comment type="caution">
    <text evidence="2">The sequence shown here is derived from an EMBL/GenBank/DDBJ whole genome shotgun (WGS) entry which is preliminary data.</text>
</comment>
<dbReference type="Pfam" id="PF00485">
    <property type="entry name" value="PRK"/>
    <property type="match status" value="1"/>
</dbReference>
<feature type="domain" description="Phosphoribulokinase/uridine kinase" evidence="1">
    <location>
        <begin position="53"/>
        <end position="252"/>
    </location>
</feature>
<dbReference type="AlphaFoldDB" id="A0A926I237"/>
<dbReference type="InterPro" id="IPR027417">
    <property type="entry name" value="P-loop_NTPase"/>
</dbReference>
<dbReference type="GO" id="GO:0005524">
    <property type="term" value="F:ATP binding"/>
    <property type="evidence" value="ECO:0007669"/>
    <property type="project" value="InterPro"/>
</dbReference>
<protein>
    <recommendedName>
        <fullName evidence="1">Phosphoribulokinase/uridine kinase domain-containing protein</fullName>
    </recommendedName>
</protein>
<dbReference type="RefSeq" id="WP_249294038.1">
    <property type="nucleotide sequence ID" value="NZ_JACRSV010000001.1"/>
</dbReference>
<evidence type="ECO:0000259" key="1">
    <source>
        <dbReference type="Pfam" id="PF00485"/>
    </source>
</evidence>
<accession>A0A926I237</accession>
<reference evidence="2" key="1">
    <citation type="submission" date="2020-08" db="EMBL/GenBank/DDBJ databases">
        <title>Genome public.</title>
        <authorList>
            <person name="Liu C."/>
            <person name="Sun Q."/>
        </authorList>
    </citation>
    <scope>NUCLEOTIDE SEQUENCE</scope>
    <source>
        <strain evidence="2">NSJ-33</strain>
    </source>
</reference>
<name>A0A926I237_9FIRM</name>
<dbReference type="InterPro" id="IPR006083">
    <property type="entry name" value="PRK/URK"/>
</dbReference>
<proteinExistence type="predicted"/>
<dbReference type="EMBL" id="JACRSV010000001">
    <property type="protein sequence ID" value="MBC8559153.1"/>
    <property type="molecule type" value="Genomic_DNA"/>
</dbReference>